<evidence type="ECO:0000313" key="3">
    <source>
        <dbReference type="EMBL" id="KAJ3555260.1"/>
    </source>
</evidence>
<dbReference type="Gene3D" id="3.40.50.300">
    <property type="entry name" value="P-loop containing nucleotide triphosphate hydrolases"/>
    <property type="match status" value="1"/>
</dbReference>
<protein>
    <recommendedName>
        <fullName evidence="2">Nephrocystin 3-like N-terminal domain-containing protein</fullName>
    </recommendedName>
</protein>
<feature type="domain" description="Nephrocystin 3-like N-terminal" evidence="2">
    <location>
        <begin position="30"/>
        <end position="190"/>
    </location>
</feature>
<dbReference type="AlphaFoldDB" id="A0AAD5YKK9"/>
<proteinExistence type="predicted"/>
<gene>
    <name evidence="3" type="ORF">NP233_g12250</name>
</gene>
<organism evidence="3 4">
    <name type="scientific">Leucocoprinus birnbaumii</name>
    <dbReference type="NCBI Taxonomy" id="56174"/>
    <lineage>
        <taxon>Eukaryota</taxon>
        <taxon>Fungi</taxon>
        <taxon>Dikarya</taxon>
        <taxon>Basidiomycota</taxon>
        <taxon>Agaricomycotina</taxon>
        <taxon>Agaricomycetes</taxon>
        <taxon>Agaricomycetidae</taxon>
        <taxon>Agaricales</taxon>
        <taxon>Agaricineae</taxon>
        <taxon>Agaricaceae</taxon>
        <taxon>Leucocoprinus</taxon>
    </lineage>
</organism>
<evidence type="ECO:0000256" key="1">
    <source>
        <dbReference type="ARBA" id="ARBA00022737"/>
    </source>
</evidence>
<dbReference type="Proteomes" id="UP001213000">
    <property type="component" value="Unassembled WGS sequence"/>
</dbReference>
<dbReference type="InterPro" id="IPR056884">
    <property type="entry name" value="NPHP3-like_N"/>
</dbReference>
<dbReference type="EMBL" id="JANIEX010001700">
    <property type="protein sequence ID" value="KAJ3555260.1"/>
    <property type="molecule type" value="Genomic_DNA"/>
</dbReference>
<sequence length="585" mass="66653">MPDAFHDSAARYPPPKCHLGTRKEYIKGITDWALGESEHKKPILWMRGPFGIGKTAVAQSSAEALKPINKLLATLFFSRSNSDRDDPRRVIPSIVYQITTLCEPFANIIDARIRKDLSLTTKSLSTQFEELLVIPLSQIDAVAAGLEGRVIIIDGLDECRGTLEQCEIIRIIATSARNGTTPFRWFITSRPEDLIFRTMNTALVSSVTYRIELPVSRRVDHEILVFLTDEFTKIRESHGIPDSWPGEEVLALLVERGAGLWIYISTIVRFIHEENSLGPEDQLRVVMEVIGDVSNKVEPSNPLAEMDFFYTLIMQRIPSNMLEMVKRIMLIHSMGYFPNDIINLLRISEEQLRRYCTFIQSVMELRGTSLDPSSHEVLRLHFYHTSFIDYLTDWAVSTWETSGALIKLSPPAIRPKKKSRKDKVASGIASGYQEAAIFHPKPTQHHERQQASVCLYHRVGLSLATTRRKTRSAHTTSMEACTPTQREDQWDFIVKGAKELAVEYLEGKRIKKVTTKRQTTSAPECTFDWGSDDDGEPLRNTSFIKVFVCLVDLQFFSYIFPFLPCMLFGLSHDMLCTTLFCFRMQ</sequence>
<keyword evidence="1" id="KW-0677">Repeat</keyword>
<keyword evidence="4" id="KW-1185">Reference proteome</keyword>
<reference evidence="3" key="1">
    <citation type="submission" date="2022-07" db="EMBL/GenBank/DDBJ databases">
        <title>Genome Sequence of Leucocoprinus birnbaumii.</title>
        <authorList>
            <person name="Buettner E."/>
        </authorList>
    </citation>
    <scope>NUCLEOTIDE SEQUENCE</scope>
    <source>
        <strain evidence="3">VT141</strain>
    </source>
</reference>
<evidence type="ECO:0000313" key="4">
    <source>
        <dbReference type="Proteomes" id="UP001213000"/>
    </source>
</evidence>
<dbReference type="PANTHER" id="PTHR10039:SF17">
    <property type="entry name" value="FUNGAL STAND N-TERMINAL GOODBYE DOMAIN-CONTAINING PROTEIN-RELATED"/>
    <property type="match status" value="1"/>
</dbReference>
<comment type="caution">
    <text evidence="3">The sequence shown here is derived from an EMBL/GenBank/DDBJ whole genome shotgun (WGS) entry which is preliminary data.</text>
</comment>
<dbReference type="SUPFAM" id="SSF52540">
    <property type="entry name" value="P-loop containing nucleoside triphosphate hydrolases"/>
    <property type="match status" value="1"/>
</dbReference>
<dbReference type="InterPro" id="IPR027417">
    <property type="entry name" value="P-loop_NTPase"/>
</dbReference>
<dbReference type="Pfam" id="PF24883">
    <property type="entry name" value="NPHP3_N"/>
    <property type="match status" value="1"/>
</dbReference>
<evidence type="ECO:0000259" key="2">
    <source>
        <dbReference type="Pfam" id="PF24883"/>
    </source>
</evidence>
<name>A0AAD5YKK9_9AGAR</name>
<accession>A0AAD5YKK9</accession>
<dbReference type="PANTHER" id="PTHR10039">
    <property type="entry name" value="AMELOGENIN"/>
    <property type="match status" value="1"/>
</dbReference>